<feature type="compositionally biased region" description="Basic and acidic residues" evidence="2">
    <location>
        <begin position="695"/>
        <end position="704"/>
    </location>
</feature>
<feature type="region of interest" description="Disordered" evidence="2">
    <location>
        <begin position="734"/>
        <end position="952"/>
    </location>
</feature>
<dbReference type="SMART" id="SM00325">
    <property type="entry name" value="RhoGEF"/>
    <property type="match status" value="1"/>
</dbReference>
<evidence type="ECO:0000313" key="5">
    <source>
        <dbReference type="Proteomes" id="UP000559256"/>
    </source>
</evidence>
<dbReference type="InterPro" id="IPR051092">
    <property type="entry name" value="FYVE_RhoGEF_PH"/>
</dbReference>
<dbReference type="InterPro" id="IPR000219">
    <property type="entry name" value="DH_dom"/>
</dbReference>
<feature type="compositionally biased region" description="Polar residues" evidence="2">
    <location>
        <begin position="898"/>
        <end position="919"/>
    </location>
</feature>
<feature type="coiled-coil region" evidence="1">
    <location>
        <begin position="1110"/>
        <end position="1137"/>
    </location>
</feature>
<protein>
    <recommendedName>
        <fullName evidence="3">DH domain-containing protein</fullName>
    </recommendedName>
</protein>
<dbReference type="SUPFAM" id="SSF48065">
    <property type="entry name" value="DBL homology domain (DH-domain)"/>
    <property type="match status" value="1"/>
</dbReference>
<evidence type="ECO:0000256" key="2">
    <source>
        <dbReference type="SAM" id="MobiDB-lite"/>
    </source>
</evidence>
<dbReference type="AlphaFoldDB" id="A0A8H5G5X3"/>
<dbReference type="PANTHER" id="PTHR12673">
    <property type="entry name" value="FACIOGENITAL DYSPLASIA PROTEIN"/>
    <property type="match status" value="1"/>
</dbReference>
<dbReference type="EMBL" id="JAACJM010000047">
    <property type="protein sequence ID" value="KAF5358949.1"/>
    <property type="molecule type" value="Genomic_DNA"/>
</dbReference>
<feature type="compositionally biased region" description="Low complexity" evidence="2">
    <location>
        <begin position="840"/>
        <end position="854"/>
    </location>
</feature>
<feature type="compositionally biased region" description="Low complexity" evidence="2">
    <location>
        <begin position="678"/>
        <end position="694"/>
    </location>
</feature>
<gene>
    <name evidence="4" type="ORF">D9758_004743</name>
</gene>
<feature type="region of interest" description="Disordered" evidence="2">
    <location>
        <begin position="636"/>
        <end position="720"/>
    </location>
</feature>
<dbReference type="GO" id="GO:0005085">
    <property type="term" value="F:guanyl-nucleotide exchange factor activity"/>
    <property type="evidence" value="ECO:0007669"/>
    <property type="project" value="InterPro"/>
</dbReference>
<dbReference type="OrthoDB" id="660555at2759"/>
<dbReference type="Proteomes" id="UP000559256">
    <property type="component" value="Unassembled WGS sequence"/>
</dbReference>
<dbReference type="PANTHER" id="PTHR12673:SF270">
    <property type="entry name" value="FYVE-TYPE DOMAIN-CONTAINING PROTEIN"/>
    <property type="match status" value="1"/>
</dbReference>
<feature type="compositionally biased region" description="Low complexity" evidence="2">
    <location>
        <begin position="605"/>
        <end position="623"/>
    </location>
</feature>
<keyword evidence="5" id="KW-1185">Reference proteome</keyword>
<proteinExistence type="predicted"/>
<dbReference type="GO" id="GO:0005737">
    <property type="term" value="C:cytoplasm"/>
    <property type="evidence" value="ECO:0007669"/>
    <property type="project" value="TreeGrafter"/>
</dbReference>
<dbReference type="Pfam" id="PF00621">
    <property type="entry name" value="RhoGEF"/>
    <property type="match status" value="1"/>
</dbReference>
<comment type="caution">
    <text evidence="4">The sequence shown here is derived from an EMBL/GenBank/DDBJ whole genome shotgun (WGS) entry which is preliminary data.</text>
</comment>
<keyword evidence="1" id="KW-0175">Coiled coil</keyword>
<feature type="compositionally biased region" description="Low complexity" evidence="2">
    <location>
        <begin position="938"/>
        <end position="952"/>
    </location>
</feature>
<reference evidence="4 5" key="1">
    <citation type="journal article" date="2020" name="ISME J.">
        <title>Uncovering the hidden diversity of litter-decomposition mechanisms in mushroom-forming fungi.</title>
        <authorList>
            <person name="Floudas D."/>
            <person name="Bentzer J."/>
            <person name="Ahren D."/>
            <person name="Johansson T."/>
            <person name="Persson P."/>
            <person name="Tunlid A."/>
        </authorList>
    </citation>
    <scope>NUCLEOTIDE SEQUENCE [LARGE SCALE GENOMIC DNA]</scope>
    <source>
        <strain evidence="4 5">CBS 291.85</strain>
    </source>
</reference>
<dbReference type="PROSITE" id="PS50010">
    <property type="entry name" value="DH_2"/>
    <property type="match status" value="1"/>
</dbReference>
<dbReference type="Gene3D" id="1.20.900.10">
    <property type="entry name" value="Dbl homology (DH) domain"/>
    <property type="match status" value="1"/>
</dbReference>
<evidence type="ECO:0000313" key="4">
    <source>
        <dbReference type="EMBL" id="KAF5358949.1"/>
    </source>
</evidence>
<evidence type="ECO:0000256" key="1">
    <source>
        <dbReference type="SAM" id="Coils"/>
    </source>
</evidence>
<feature type="compositionally biased region" description="Polar residues" evidence="2">
    <location>
        <begin position="771"/>
        <end position="780"/>
    </location>
</feature>
<sequence length="1213" mass="133937">MALRSSPRKVVPLATGDEIKPRSTFAKSSTTKRVFFCGVVVEGSEGGGHYQKVCDYILVVVQAAQTYFGVPVEIQDLVLSLGEVVGSESENDILAAAHKRDSESNFTTRKRKLTDTSALTSAINELVTTEQSYVKRLRTLKQDYADPLRKFAKNKNTAILDKYEAKTLFGNIDNLLPVNEAFLTDLEKMCAPNGARTVGGVGDVALKHFKELSGFEQYKQYYVKREEAQRIFEREVAKRGSPFGNFIDHIKYQSADMKNRIGLPSIEGFPPELISNSRCFIDCIDVEDVLLDQPLSSSASVSSSSSSLHCSLFLFDDKLLLVKRPSGDKGGRALAGLDDIDKITKSSGIPNGRKRSGMVCKGVFDVTDIAATDVGSSDFHLYLENPPNDQTERWSGRPFRSYSVVEPPPPGNLDPTQTEKDKQRFLENLWMIQAKYRAKLGQSVVLRSEEFEVDSSASSGKTTFARTYYNVYTRTAFLQEAKKTKIVVHIDAHGTADDIPFGVGSPPFAVIRIKPLAGELCCYKVTSSDPSDPGEDDVLQTGRVPGRIPLTIPNWQEFSAYHSHCPLQGLDIRAGCYLQEPIQRSPGSAMDFFSGSVSGRKRTKSTASRSSTYTHTTTTADSSITKYSLRSHSTATAATTVEDDPSIYGTPPGTVKKLQKHRGRSPGGAVSETEASFRRSITKSTTRSSRTSRSVSRDRDSDHTDMDDDDDDFFRGGELDTSDQDLALQLELARRNSKNQNDAQVRRRAESPTDAPIYEEENPFSLRPPSRASNSTSQCTIRADARSPSPRPRSLSRDPLERRPLGPRSPSPLPPSRSPRPPSPVELPSMDASDELTAEISSIVSPSIQPSRPSTGIPRSKRQPLHPTGNQATPRAGPSGVTSPVVEPLSIKKKTSLRDQTVTSTPVRKSGRNSLSRTPGNKVMSHRRVSPQVRAGKSLASSASTSGSPSRVAGDLDKVVRLVQTTKEDIESSNRSVKRIKLEVNRQRSADVERDISRPSSPVKGLRTPQRDTPMSKAAQDRLEEMRQLIGQRSGGDLTPRNRPQSVFSTPLRAHHSVDSPAAFAAPMSSLEPLISEAETKLDSVLSNQEVLLNTVHRLQTSFKERATEHERAKIELQNSKRQLEVVKSLLTDATNEKEIMYEAFNEELDSMYNDVNLPEDEAWTAMTRDLKATKTSRNTLAQENSELKRRLAEVELQKEEWGALLRHHGLIP</sequence>
<feature type="coiled-coil region" evidence="1">
    <location>
        <begin position="1171"/>
        <end position="1205"/>
    </location>
</feature>
<dbReference type="InterPro" id="IPR035899">
    <property type="entry name" value="DBL_dom_sf"/>
</dbReference>
<feature type="domain" description="DH" evidence="3">
    <location>
        <begin position="118"/>
        <end position="270"/>
    </location>
</feature>
<feature type="compositionally biased region" description="Basic and acidic residues" evidence="2">
    <location>
        <begin position="986"/>
        <end position="997"/>
    </location>
</feature>
<feature type="region of interest" description="Disordered" evidence="2">
    <location>
        <begin position="588"/>
        <end position="623"/>
    </location>
</feature>
<feature type="region of interest" description="Disordered" evidence="2">
    <location>
        <begin position="986"/>
        <end position="1016"/>
    </location>
</feature>
<feature type="compositionally biased region" description="Basic and acidic residues" evidence="2">
    <location>
        <begin position="795"/>
        <end position="804"/>
    </location>
</feature>
<evidence type="ECO:0000259" key="3">
    <source>
        <dbReference type="PROSITE" id="PS50010"/>
    </source>
</evidence>
<feature type="compositionally biased region" description="Pro residues" evidence="2">
    <location>
        <begin position="807"/>
        <end position="825"/>
    </location>
</feature>
<organism evidence="4 5">
    <name type="scientific">Tetrapyrgos nigripes</name>
    <dbReference type="NCBI Taxonomy" id="182062"/>
    <lineage>
        <taxon>Eukaryota</taxon>
        <taxon>Fungi</taxon>
        <taxon>Dikarya</taxon>
        <taxon>Basidiomycota</taxon>
        <taxon>Agaricomycotina</taxon>
        <taxon>Agaricomycetes</taxon>
        <taxon>Agaricomycetidae</taxon>
        <taxon>Agaricales</taxon>
        <taxon>Marasmiineae</taxon>
        <taxon>Marasmiaceae</taxon>
        <taxon>Tetrapyrgos</taxon>
    </lineage>
</organism>
<accession>A0A8H5G5X3</accession>
<name>A0A8H5G5X3_9AGAR</name>